<comment type="caution">
    <text evidence="3">Lacks conserved residue(s) required for the propagation of feature annotation.</text>
</comment>
<evidence type="ECO:0000256" key="1">
    <source>
        <dbReference type="ARBA" id="ARBA00018672"/>
    </source>
</evidence>
<evidence type="ECO:0000259" key="4">
    <source>
        <dbReference type="PROSITE" id="PS50110"/>
    </source>
</evidence>
<dbReference type="Gene3D" id="3.40.50.2300">
    <property type="match status" value="1"/>
</dbReference>
<comment type="caution">
    <text evidence="5">The sequence shown here is derived from an EMBL/GenBank/DDBJ whole genome shotgun (WGS) entry which is preliminary data.</text>
</comment>
<evidence type="ECO:0000313" key="5">
    <source>
        <dbReference type="EMBL" id="PSR24696.1"/>
    </source>
</evidence>
<protein>
    <recommendedName>
        <fullName evidence="1">Stage 0 sporulation protein A homolog</fullName>
    </recommendedName>
</protein>
<dbReference type="InterPro" id="IPR011006">
    <property type="entry name" value="CheY-like_superfamily"/>
</dbReference>
<reference evidence="5 6" key="1">
    <citation type="journal article" date="2014" name="BMC Genomics">
        <title>Comparison of environmental and isolate Sulfobacillus genomes reveals diverse carbon, sulfur, nitrogen, and hydrogen metabolisms.</title>
        <authorList>
            <person name="Justice N.B."/>
            <person name="Norman A."/>
            <person name="Brown C.T."/>
            <person name="Singh A."/>
            <person name="Thomas B.C."/>
            <person name="Banfield J.F."/>
        </authorList>
    </citation>
    <scope>NUCLEOTIDE SEQUENCE [LARGE SCALE GENOMIC DNA]</scope>
    <source>
        <strain evidence="5">AMDSBA4</strain>
    </source>
</reference>
<feature type="domain" description="Response regulatory" evidence="4">
    <location>
        <begin position="10"/>
        <end position="54"/>
    </location>
</feature>
<evidence type="ECO:0000256" key="3">
    <source>
        <dbReference type="PROSITE-ProRule" id="PRU00169"/>
    </source>
</evidence>
<gene>
    <name evidence="5" type="ORF">C7B46_20945</name>
</gene>
<sequence>MSQKESAGLRAVIVDDSAYVRYVLKTRLESLGVDVVGTFARGEPAIDQVPMLNP</sequence>
<dbReference type="GO" id="GO:0000160">
    <property type="term" value="P:phosphorelay signal transduction system"/>
    <property type="evidence" value="ECO:0007669"/>
    <property type="project" value="InterPro"/>
</dbReference>
<organism evidence="5 6">
    <name type="scientific">Sulfobacillus benefaciens</name>
    <dbReference type="NCBI Taxonomy" id="453960"/>
    <lineage>
        <taxon>Bacteria</taxon>
        <taxon>Bacillati</taxon>
        <taxon>Bacillota</taxon>
        <taxon>Clostridia</taxon>
        <taxon>Eubacteriales</taxon>
        <taxon>Clostridiales Family XVII. Incertae Sedis</taxon>
        <taxon>Sulfobacillus</taxon>
    </lineage>
</organism>
<evidence type="ECO:0000256" key="2">
    <source>
        <dbReference type="ARBA" id="ARBA00024867"/>
    </source>
</evidence>
<proteinExistence type="predicted"/>
<dbReference type="InterPro" id="IPR001789">
    <property type="entry name" value="Sig_transdc_resp-reg_receiver"/>
</dbReference>
<name>A0A2T2WR40_9FIRM</name>
<dbReference type="PROSITE" id="PS50110">
    <property type="entry name" value="RESPONSE_REGULATORY"/>
    <property type="match status" value="1"/>
</dbReference>
<comment type="function">
    <text evidence="2">May play the central regulatory role in sporulation. It may be an element of the effector pathway responsible for the activation of sporulation genes in response to nutritional stress. Spo0A may act in concert with spo0H (a sigma factor) to control the expression of some genes that are critical to the sporulation process.</text>
</comment>
<dbReference type="Proteomes" id="UP000242972">
    <property type="component" value="Unassembled WGS sequence"/>
</dbReference>
<dbReference type="EMBL" id="PXYW01000169">
    <property type="protein sequence ID" value="PSR24696.1"/>
    <property type="molecule type" value="Genomic_DNA"/>
</dbReference>
<accession>A0A2T2WR40</accession>
<feature type="non-terminal residue" evidence="5">
    <location>
        <position position="54"/>
    </location>
</feature>
<dbReference type="SUPFAM" id="SSF52172">
    <property type="entry name" value="CheY-like"/>
    <property type="match status" value="1"/>
</dbReference>
<dbReference type="AlphaFoldDB" id="A0A2T2WR40"/>
<evidence type="ECO:0000313" key="6">
    <source>
        <dbReference type="Proteomes" id="UP000242972"/>
    </source>
</evidence>